<dbReference type="OrthoDB" id="436852at2759"/>
<dbReference type="PROSITE" id="PS50006">
    <property type="entry name" value="FHA_DOMAIN"/>
    <property type="match status" value="1"/>
</dbReference>
<dbReference type="InterPro" id="IPR042803">
    <property type="entry name" value="TCF19"/>
</dbReference>
<dbReference type="EMBL" id="SJOL01006503">
    <property type="protein sequence ID" value="TGZ65077.1"/>
    <property type="molecule type" value="Genomic_DNA"/>
</dbReference>
<evidence type="ECO:0000256" key="1">
    <source>
        <dbReference type="ARBA" id="ARBA00004123"/>
    </source>
</evidence>
<keyword evidence="2" id="KW-0539">Nucleus</keyword>
<gene>
    <name evidence="5" type="ORF">CRM22_006037</name>
</gene>
<comment type="subcellular location">
    <subcellularLocation>
        <location evidence="1">Nucleus</location>
    </subcellularLocation>
</comment>
<dbReference type="Proteomes" id="UP000308267">
    <property type="component" value="Unassembled WGS sequence"/>
</dbReference>
<evidence type="ECO:0000259" key="4">
    <source>
        <dbReference type="PROSITE" id="PS50006"/>
    </source>
</evidence>
<dbReference type="Gene3D" id="3.30.40.10">
    <property type="entry name" value="Zinc/RING finger domain, C3HC4 (zinc finger)"/>
    <property type="match status" value="1"/>
</dbReference>
<dbReference type="SUPFAM" id="SSF57903">
    <property type="entry name" value="FYVE/PHD zinc finger"/>
    <property type="match status" value="1"/>
</dbReference>
<dbReference type="PANTHER" id="PTHR15464">
    <property type="entry name" value="TRANSCRIPTION FACTOR 19"/>
    <property type="match status" value="1"/>
</dbReference>
<dbReference type="STRING" id="147828.A0A4S2LVG9"/>
<evidence type="ECO:0000313" key="6">
    <source>
        <dbReference type="Proteomes" id="UP000308267"/>
    </source>
</evidence>
<feature type="compositionally biased region" description="Polar residues" evidence="3">
    <location>
        <begin position="167"/>
        <end position="176"/>
    </location>
</feature>
<dbReference type="Pfam" id="PF00498">
    <property type="entry name" value="FHA"/>
    <property type="match status" value="1"/>
</dbReference>
<dbReference type="InterPro" id="IPR013083">
    <property type="entry name" value="Znf_RING/FYVE/PHD"/>
</dbReference>
<dbReference type="GO" id="GO:0005634">
    <property type="term" value="C:nucleus"/>
    <property type="evidence" value="ECO:0007669"/>
    <property type="project" value="UniProtKB-SubCell"/>
</dbReference>
<feature type="region of interest" description="Disordered" evidence="3">
    <location>
        <begin position="142"/>
        <end position="317"/>
    </location>
</feature>
<feature type="compositionally biased region" description="Acidic residues" evidence="3">
    <location>
        <begin position="226"/>
        <end position="242"/>
    </location>
</feature>
<dbReference type="CDD" id="cd15610">
    <property type="entry name" value="PHD3_KDM5A_like"/>
    <property type="match status" value="1"/>
</dbReference>
<protein>
    <recommendedName>
        <fullName evidence="4">FHA domain-containing protein</fullName>
    </recommendedName>
</protein>
<reference evidence="5 6" key="1">
    <citation type="journal article" date="2019" name="BMC Genomics">
        <title>New insights from Opisthorchis felineus genome: update on genomics of the epidemiologically important liver flukes.</title>
        <authorList>
            <person name="Ershov N.I."/>
            <person name="Mordvinov V.A."/>
            <person name="Prokhortchouk E.B."/>
            <person name="Pakharukova M.Y."/>
            <person name="Gunbin K.V."/>
            <person name="Ustyantsev K."/>
            <person name="Genaev M.A."/>
            <person name="Blinov A.G."/>
            <person name="Mazur A."/>
            <person name="Boulygina E."/>
            <person name="Tsygankova S."/>
            <person name="Khrameeva E."/>
            <person name="Chekanov N."/>
            <person name="Fan G."/>
            <person name="Xiao A."/>
            <person name="Zhang H."/>
            <person name="Xu X."/>
            <person name="Yang H."/>
            <person name="Solovyev V."/>
            <person name="Lee S.M."/>
            <person name="Liu X."/>
            <person name="Afonnikov D.A."/>
            <person name="Skryabin K.G."/>
        </authorList>
    </citation>
    <scope>NUCLEOTIDE SEQUENCE [LARGE SCALE GENOMIC DNA]</scope>
    <source>
        <strain evidence="5">AK-0245</strain>
        <tissue evidence="5">Whole organism</tissue>
    </source>
</reference>
<dbReference type="Gene3D" id="2.60.200.20">
    <property type="match status" value="1"/>
</dbReference>
<dbReference type="GO" id="GO:0010468">
    <property type="term" value="P:regulation of gene expression"/>
    <property type="evidence" value="ECO:0007669"/>
    <property type="project" value="InterPro"/>
</dbReference>
<feature type="compositionally biased region" description="Low complexity" evidence="3">
    <location>
        <begin position="243"/>
        <end position="255"/>
    </location>
</feature>
<feature type="domain" description="FHA" evidence="4">
    <location>
        <begin position="44"/>
        <end position="100"/>
    </location>
</feature>
<feature type="compositionally biased region" description="Low complexity" evidence="3">
    <location>
        <begin position="274"/>
        <end position="287"/>
    </location>
</feature>
<dbReference type="InterPro" id="IPR008984">
    <property type="entry name" value="SMAD_FHA_dom_sf"/>
</dbReference>
<dbReference type="PANTHER" id="PTHR15464:SF1">
    <property type="entry name" value="TRANSCRIPTION FACTOR 19"/>
    <property type="match status" value="1"/>
</dbReference>
<evidence type="ECO:0000256" key="3">
    <source>
        <dbReference type="SAM" id="MobiDB-lite"/>
    </source>
</evidence>
<feature type="compositionally biased region" description="Acidic residues" evidence="3">
    <location>
        <begin position="179"/>
        <end position="188"/>
    </location>
</feature>
<sequence>MSTVTLRWIGDLDQDKREQAGCVSSSSDQYRPKKIELKPGQKEIRIGRINTKNPPDYPIESCINNRMISRNHATIERSARGGSILYDHSMNGTYVNYTRVIGGVTLKHGDIVCFGHLNGANLKPGEKVSLFYSDLKYRVELSDASPSKDTSTKESGSKKRKSHPAQAGSTVSSTQRSDGEEDMSDDSAPDLKRPKSAGTGAMPVAAGRHKSFKKPGANTSRRKADEDEEDDDLDDDGDDEMDGASVGKRSSSSAKAVKKRTTTNGAEKNKKPTHSSSSVRKSTTGSKLSQPKEKRAKTGKGNKGSGPDGDADASGNEMFHYDTEECSARPCKQPQDIAIDWIQCDKCTLWYHQVCVGLKPISFFQDVLEAYLNLKLYADKTDDGSLLRSERRPILTSLKTILPTLRSFPLPASPFYRLWHELLAYCRDQPVIPAGHFILSKDQVCFDPVYIPPPCLLDAGPAENGGGTAECLRFSSLFCGTVFHLTLHCVQQGETAENNKFTLICDPWIDLGDLHTLSGSEMSPIADFVQSSIWPIVTSVHRLPIHQLTSI</sequence>
<dbReference type="AlphaFoldDB" id="A0A4S2LVG9"/>
<dbReference type="SMART" id="SM00240">
    <property type="entry name" value="FHA"/>
    <property type="match status" value="1"/>
</dbReference>
<name>A0A4S2LVG9_OPIFE</name>
<evidence type="ECO:0000256" key="2">
    <source>
        <dbReference type="ARBA" id="ARBA00023242"/>
    </source>
</evidence>
<dbReference type="SUPFAM" id="SSF49879">
    <property type="entry name" value="SMAD/FHA domain"/>
    <property type="match status" value="1"/>
</dbReference>
<organism evidence="5 6">
    <name type="scientific">Opisthorchis felineus</name>
    <dbReference type="NCBI Taxonomy" id="147828"/>
    <lineage>
        <taxon>Eukaryota</taxon>
        <taxon>Metazoa</taxon>
        <taxon>Spiralia</taxon>
        <taxon>Lophotrochozoa</taxon>
        <taxon>Platyhelminthes</taxon>
        <taxon>Trematoda</taxon>
        <taxon>Digenea</taxon>
        <taxon>Opisthorchiida</taxon>
        <taxon>Opisthorchiata</taxon>
        <taxon>Opisthorchiidae</taxon>
        <taxon>Opisthorchis</taxon>
    </lineage>
</organism>
<accession>A0A4S2LVG9</accession>
<dbReference type="InterPro" id="IPR000253">
    <property type="entry name" value="FHA_dom"/>
</dbReference>
<proteinExistence type="predicted"/>
<dbReference type="InterPro" id="IPR011011">
    <property type="entry name" value="Znf_FYVE_PHD"/>
</dbReference>
<keyword evidence="6" id="KW-1185">Reference proteome</keyword>
<evidence type="ECO:0000313" key="5">
    <source>
        <dbReference type="EMBL" id="TGZ65077.1"/>
    </source>
</evidence>
<comment type="caution">
    <text evidence="5">The sequence shown here is derived from an EMBL/GenBank/DDBJ whole genome shotgun (WGS) entry which is preliminary data.</text>
</comment>